<sequence length="558" mass="61320">MFTSIKRKLLFSFSLVIILVLMYGIYNISVVMKSNNEAKNIVEKELPLLIAHEQMALTMANRISTARGYVLYGGDFKDRFNEYSKTGMKNEKIIRDIQETDEFDRLIEQTVAWRTIITDEVFVEYDKGNKELALKKLEQSTPMVREIMAGYEKLAADYEANIQAAEAKIIAGGKQTFTIVSVVTVLVILLSIAAALFTAEQITKPIKMVMNRMLEMAKGDLSSENMETKAKDEVGQLVHAANEMSHNTRNLLHTINDISASVTAQSEELTQSANEVKAATDQVAMTMYDLAEGAESQATQAGNLSDLMDSFVHQVEEADDKGGHIQVASTKVLDMTAEGRRLMDLSNEQMGRIDKIVQYSVEKIQGLDAQSQEISKLVVVIKAIADQTNLLALNAAIEAARAGEHGKGFAVVAEEVRNLAEQVSISVTDITKIVDDIQSESSSVAASLLEGYGEVEKGTEQITQTSQTFNDINDAVTEVAAHISTISSNLSDMVTRSQEMRSSVEEIAAITEETSAGVEQTSASTQQTNSSMEEVAMSSEQLAKYAEELNRNVLQFKL</sequence>
<keyword evidence="4 6" id="KW-0807">Transducer</keyword>
<feature type="transmembrane region" description="Helical" evidence="7">
    <location>
        <begin position="177"/>
        <end position="199"/>
    </location>
</feature>
<evidence type="ECO:0000313" key="11">
    <source>
        <dbReference type="Proteomes" id="UP001596071"/>
    </source>
</evidence>
<evidence type="ECO:0000256" key="6">
    <source>
        <dbReference type="PROSITE-ProRule" id="PRU00284"/>
    </source>
</evidence>
<name>A0ABW0U0S7_9BACL</name>
<keyword evidence="7" id="KW-1133">Transmembrane helix</keyword>
<dbReference type="PROSITE" id="PS50111">
    <property type="entry name" value="CHEMOTAXIS_TRANSDUC_2"/>
    <property type="match status" value="1"/>
</dbReference>
<evidence type="ECO:0000256" key="7">
    <source>
        <dbReference type="SAM" id="Phobius"/>
    </source>
</evidence>
<dbReference type="PANTHER" id="PTHR32089">
    <property type="entry name" value="METHYL-ACCEPTING CHEMOTAXIS PROTEIN MCPB"/>
    <property type="match status" value="1"/>
</dbReference>
<organism evidence="10 11">
    <name type="scientific">Sporosarcina koreensis</name>
    <dbReference type="NCBI Taxonomy" id="334735"/>
    <lineage>
        <taxon>Bacteria</taxon>
        <taxon>Bacillati</taxon>
        <taxon>Bacillota</taxon>
        <taxon>Bacilli</taxon>
        <taxon>Bacillales</taxon>
        <taxon>Caryophanaceae</taxon>
        <taxon>Sporosarcina</taxon>
    </lineage>
</organism>
<reference evidence="11" key="1">
    <citation type="journal article" date="2019" name="Int. J. Syst. Evol. Microbiol.">
        <title>The Global Catalogue of Microorganisms (GCM) 10K type strain sequencing project: providing services to taxonomists for standard genome sequencing and annotation.</title>
        <authorList>
            <consortium name="The Broad Institute Genomics Platform"/>
            <consortium name="The Broad Institute Genome Sequencing Center for Infectious Disease"/>
            <person name="Wu L."/>
            <person name="Ma J."/>
        </authorList>
    </citation>
    <scope>NUCLEOTIDE SEQUENCE [LARGE SCALE GENOMIC DNA]</scope>
    <source>
        <strain evidence="11">KACC 11299</strain>
    </source>
</reference>
<dbReference type="Pfam" id="PF00672">
    <property type="entry name" value="HAMP"/>
    <property type="match status" value="1"/>
</dbReference>
<feature type="domain" description="Methyl-accepting transducer" evidence="8">
    <location>
        <begin position="272"/>
        <end position="522"/>
    </location>
</feature>
<evidence type="ECO:0000256" key="1">
    <source>
        <dbReference type="ARBA" id="ARBA00004236"/>
    </source>
</evidence>
<protein>
    <submittedName>
        <fullName evidence="10">Methyl-accepting chemotaxis protein</fullName>
    </submittedName>
</protein>
<dbReference type="EMBL" id="JBHSNP010000024">
    <property type="protein sequence ID" value="MFC5603698.1"/>
    <property type="molecule type" value="Genomic_DNA"/>
</dbReference>
<dbReference type="PANTHER" id="PTHR32089:SF114">
    <property type="entry name" value="METHYL-ACCEPTING CHEMOTAXIS PROTEIN MCPB"/>
    <property type="match status" value="1"/>
</dbReference>
<evidence type="ECO:0000256" key="2">
    <source>
        <dbReference type="ARBA" id="ARBA00022475"/>
    </source>
</evidence>
<comment type="similarity">
    <text evidence="5">Belongs to the methyl-accepting chemotaxis (MCP) protein family.</text>
</comment>
<evidence type="ECO:0000256" key="3">
    <source>
        <dbReference type="ARBA" id="ARBA00023136"/>
    </source>
</evidence>
<keyword evidence="7" id="KW-0812">Transmembrane</keyword>
<dbReference type="Proteomes" id="UP001596071">
    <property type="component" value="Unassembled WGS sequence"/>
</dbReference>
<feature type="domain" description="HAMP" evidence="9">
    <location>
        <begin position="200"/>
        <end position="253"/>
    </location>
</feature>
<feature type="transmembrane region" description="Helical" evidence="7">
    <location>
        <begin position="9"/>
        <end position="26"/>
    </location>
</feature>
<evidence type="ECO:0000256" key="5">
    <source>
        <dbReference type="ARBA" id="ARBA00029447"/>
    </source>
</evidence>
<dbReference type="CDD" id="cd11386">
    <property type="entry name" value="MCP_signal"/>
    <property type="match status" value="1"/>
</dbReference>
<dbReference type="Gene3D" id="6.10.340.10">
    <property type="match status" value="1"/>
</dbReference>
<dbReference type="SMART" id="SM00283">
    <property type="entry name" value="MA"/>
    <property type="match status" value="1"/>
</dbReference>
<evidence type="ECO:0000259" key="8">
    <source>
        <dbReference type="PROSITE" id="PS50111"/>
    </source>
</evidence>
<dbReference type="Pfam" id="PF00015">
    <property type="entry name" value="MCPsignal"/>
    <property type="match status" value="1"/>
</dbReference>
<dbReference type="InterPro" id="IPR003660">
    <property type="entry name" value="HAMP_dom"/>
</dbReference>
<dbReference type="PROSITE" id="PS50885">
    <property type="entry name" value="HAMP"/>
    <property type="match status" value="1"/>
</dbReference>
<dbReference type="InterPro" id="IPR004089">
    <property type="entry name" value="MCPsignal_dom"/>
</dbReference>
<gene>
    <name evidence="10" type="ORF">ACFPTP_10755</name>
</gene>
<keyword evidence="2" id="KW-1003">Cell membrane</keyword>
<dbReference type="Gene3D" id="1.10.287.950">
    <property type="entry name" value="Methyl-accepting chemotaxis protein"/>
    <property type="match status" value="1"/>
</dbReference>
<accession>A0ABW0U0S7</accession>
<dbReference type="RefSeq" id="WP_381444598.1">
    <property type="nucleotide sequence ID" value="NZ_JBHSNP010000024.1"/>
</dbReference>
<dbReference type="CDD" id="cd06225">
    <property type="entry name" value="HAMP"/>
    <property type="match status" value="1"/>
</dbReference>
<comment type="subcellular location">
    <subcellularLocation>
        <location evidence="1">Cell membrane</location>
    </subcellularLocation>
</comment>
<dbReference type="SUPFAM" id="SSF58104">
    <property type="entry name" value="Methyl-accepting chemotaxis protein (MCP) signaling domain"/>
    <property type="match status" value="1"/>
</dbReference>
<evidence type="ECO:0000259" key="9">
    <source>
        <dbReference type="PROSITE" id="PS50885"/>
    </source>
</evidence>
<comment type="caution">
    <text evidence="10">The sequence shown here is derived from an EMBL/GenBank/DDBJ whole genome shotgun (WGS) entry which is preliminary data.</text>
</comment>
<evidence type="ECO:0000313" key="10">
    <source>
        <dbReference type="EMBL" id="MFC5603698.1"/>
    </source>
</evidence>
<evidence type="ECO:0000256" key="4">
    <source>
        <dbReference type="ARBA" id="ARBA00023224"/>
    </source>
</evidence>
<dbReference type="SMART" id="SM00304">
    <property type="entry name" value="HAMP"/>
    <property type="match status" value="1"/>
</dbReference>
<keyword evidence="11" id="KW-1185">Reference proteome</keyword>
<proteinExistence type="inferred from homology"/>
<keyword evidence="3 7" id="KW-0472">Membrane</keyword>